<dbReference type="RefSeq" id="WP_184671968.1">
    <property type="nucleotide sequence ID" value="NZ_BAABAI010000009.1"/>
</dbReference>
<feature type="domain" description="DUF397" evidence="1">
    <location>
        <begin position="5"/>
        <end position="57"/>
    </location>
</feature>
<comment type="caution">
    <text evidence="2">The sequence shown here is derived from an EMBL/GenBank/DDBJ whole genome shotgun (WGS) entry which is preliminary data.</text>
</comment>
<reference evidence="2 3" key="1">
    <citation type="submission" date="2020-08" db="EMBL/GenBank/DDBJ databases">
        <title>Sequencing the genomes of 1000 actinobacteria strains.</title>
        <authorList>
            <person name="Klenk H.-P."/>
        </authorList>
    </citation>
    <scope>NUCLEOTIDE SEQUENCE [LARGE SCALE GENOMIC DNA]</scope>
    <source>
        <strain evidence="2 3">DSM 45084</strain>
    </source>
</reference>
<gene>
    <name evidence="2" type="ORF">F4559_004703</name>
</gene>
<keyword evidence="3" id="KW-1185">Reference proteome</keyword>
<organism evidence="2 3">
    <name type="scientific">Saccharothrix violaceirubra</name>
    <dbReference type="NCBI Taxonomy" id="413306"/>
    <lineage>
        <taxon>Bacteria</taxon>
        <taxon>Bacillati</taxon>
        <taxon>Actinomycetota</taxon>
        <taxon>Actinomycetes</taxon>
        <taxon>Pseudonocardiales</taxon>
        <taxon>Pseudonocardiaceae</taxon>
        <taxon>Saccharothrix</taxon>
    </lineage>
</organism>
<sequence>MNDGRWRKSSHSVGNPEQCVEVAATLGVRAIRDSKDPDKRELSFTDGGFDAFLRTLRRGLPVR</sequence>
<accession>A0A7W7T692</accession>
<name>A0A7W7T692_9PSEU</name>
<dbReference type="EMBL" id="JACHJS010000001">
    <property type="protein sequence ID" value="MBB4967344.1"/>
    <property type="molecule type" value="Genomic_DNA"/>
</dbReference>
<dbReference type="Pfam" id="PF04149">
    <property type="entry name" value="DUF397"/>
    <property type="match status" value="1"/>
</dbReference>
<dbReference type="AlphaFoldDB" id="A0A7W7T692"/>
<dbReference type="InterPro" id="IPR007278">
    <property type="entry name" value="DUF397"/>
</dbReference>
<proteinExistence type="predicted"/>
<dbReference type="Proteomes" id="UP000542674">
    <property type="component" value="Unassembled WGS sequence"/>
</dbReference>
<evidence type="ECO:0000259" key="1">
    <source>
        <dbReference type="Pfam" id="PF04149"/>
    </source>
</evidence>
<protein>
    <recommendedName>
        <fullName evidence="1">DUF397 domain-containing protein</fullName>
    </recommendedName>
</protein>
<evidence type="ECO:0000313" key="2">
    <source>
        <dbReference type="EMBL" id="MBB4967344.1"/>
    </source>
</evidence>
<evidence type="ECO:0000313" key="3">
    <source>
        <dbReference type="Proteomes" id="UP000542674"/>
    </source>
</evidence>